<proteinExistence type="predicted"/>
<evidence type="ECO:0000313" key="2">
    <source>
        <dbReference type="Proteomes" id="UP000828390"/>
    </source>
</evidence>
<evidence type="ECO:0000313" key="1">
    <source>
        <dbReference type="EMBL" id="KAH3868950.1"/>
    </source>
</evidence>
<reference evidence="1" key="2">
    <citation type="submission" date="2020-11" db="EMBL/GenBank/DDBJ databases">
        <authorList>
            <person name="McCartney M.A."/>
            <person name="Auch B."/>
            <person name="Kono T."/>
            <person name="Mallez S."/>
            <person name="Becker A."/>
            <person name="Gohl D.M."/>
            <person name="Silverstein K.A.T."/>
            <person name="Koren S."/>
            <person name="Bechman K.B."/>
            <person name="Herman A."/>
            <person name="Abrahante J.E."/>
            <person name="Garbe J."/>
        </authorList>
    </citation>
    <scope>NUCLEOTIDE SEQUENCE</scope>
    <source>
        <strain evidence="1">Duluth1</strain>
        <tissue evidence="1">Whole animal</tissue>
    </source>
</reference>
<name>A0A9D4RJY2_DREPO</name>
<accession>A0A9D4RJY2</accession>
<protein>
    <submittedName>
        <fullName evidence="1">Uncharacterized protein</fullName>
    </submittedName>
</protein>
<dbReference type="AlphaFoldDB" id="A0A9D4RJY2"/>
<organism evidence="1 2">
    <name type="scientific">Dreissena polymorpha</name>
    <name type="common">Zebra mussel</name>
    <name type="synonym">Mytilus polymorpha</name>
    <dbReference type="NCBI Taxonomy" id="45954"/>
    <lineage>
        <taxon>Eukaryota</taxon>
        <taxon>Metazoa</taxon>
        <taxon>Spiralia</taxon>
        <taxon>Lophotrochozoa</taxon>
        <taxon>Mollusca</taxon>
        <taxon>Bivalvia</taxon>
        <taxon>Autobranchia</taxon>
        <taxon>Heteroconchia</taxon>
        <taxon>Euheterodonta</taxon>
        <taxon>Imparidentia</taxon>
        <taxon>Neoheterodontei</taxon>
        <taxon>Myida</taxon>
        <taxon>Dreissenoidea</taxon>
        <taxon>Dreissenidae</taxon>
        <taxon>Dreissena</taxon>
    </lineage>
</organism>
<gene>
    <name evidence="1" type="ORF">DPMN_032105</name>
</gene>
<dbReference type="EMBL" id="JAIWYP010000002">
    <property type="protein sequence ID" value="KAH3868950.1"/>
    <property type="molecule type" value="Genomic_DNA"/>
</dbReference>
<dbReference type="Proteomes" id="UP000828390">
    <property type="component" value="Unassembled WGS sequence"/>
</dbReference>
<keyword evidence="2" id="KW-1185">Reference proteome</keyword>
<sequence>MEVEVGNTGIDDTDKDIMLACFKKNAESLLSTHTNLSIVQGSFYKINRNLEETYEPRLVLYVIAKEYIPLGEDPFDKVYDGIQVDVREGMFTMFGNHADDALSNIRMGCKIQRVVNEQSYNGTLGVFFEHPEHGLCGITCAHAILTPEEHRNCIEYGLKKTWIDNHQQIVVYQPAKPHLLGHVVGIICSEGTMSNSGNDVAIIRIVDDRKPVNGKWPQPKSDAKELGIEHNVYFKLNTLANN</sequence>
<reference evidence="1" key="1">
    <citation type="journal article" date="2019" name="bioRxiv">
        <title>The Genome of the Zebra Mussel, Dreissena polymorpha: A Resource for Invasive Species Research.</title>
        <authorList>
            <person name="McCartney M.A."/>
            <person name="Auch B."/>
            <person name="Kono T."/>
            <person name="Mallez S."/>
            <person name="Zhang Y."/>
            <person name="Obille A."/>
            <person name="Becker A."/>
            <person name="Abrahante J.E."/>
            <person name="Garbe J."/>
            <person name="Badalamenti J.P."/>
            <person name="Herman A."/>
            <person name="Mangelson H."/>
            <person name="Liachko I."/>
            <person name="Sullivan S."/>
            <person name="Sone E.D."/>
            <person name="Koren S."/>
            <person name="Silverstein K.A.T."/>
            <person name="Beckman K.B."/>
            <person name="Gohl D.M."/>
        </authorList>
    </citation>
    <scope>NUCLEOTIDE SEQUENCE</scope>
    <source>
        <strain evidence="1">Duluth1</strain>
        <tissue evidence="1">Whole animal</tissue>
    </source>
</reference>
<comment type="caution">
    <text evidence="1">The sequence shown here is derived from an EMBL/GenBank/DDBJ whole genome shotgun (WGS) entry which is preliminary data.</text>
</comment>